<feature type="chain" id="PRO_5017584993" evidence="1">
    <location>
        <begin position="29"/>
        <end position="526"/>
    </location>
</feature>
<evidence type="ECO:0000259" key="2">
    <source>
        <dbReference type="Pfam" id="PF18962"/>
    </source>
</evidence>
<gene>
    <name evidence="3" type="ORF">DXN05_02245</name>
</gene>
<dbReference type="EMBL" id="QTJU01000001">
    <property type="protein sequence ID" value="RFM29819.1"/>
    <property type="molecule type" value="Genomic_DNA"/>
</dbReference>
<evidence type="ECO:0000313" key="3">
    <source>
        <dbReference type="EMBL" id="RFM29819.1"/>
    </source>
</evidence>
<dbReference type="AlphaFoldDB" id="A0A3E1NPF2"/>
<dbReference type="NCBIfam" id="TIGR04183">
    <property type="entry name" value="Por_Secre_tail"/>
    <property type="match status" value="1"/>
</dbReference>
<name>A0A3E1NPF2_9BACT</name>
<evidence type="ECO:0000256" key="1">
    <source>
        <dbReference type="SAM" id="SignalP"/>
    </source>
</evidence>
<dbReference type="Proteomes" id="UP000261284">
    <property type="component" value="Unassembled WGS sequence"/>
</dbReference>
<dbReference type="InterPro" id="IPR010869">
    <property type="entry name" value="DUF1501"/>
</dbReference>
<dbReference type="RefSeq" id="WP_116845575.1">
    <property type="nucleotide sequence ID" value="NZ_QTJU01000001.1"/>
</dbReference>
<dbReference type="PANTHER" id="PTHR43737:SF1">
    <property type="entry name" value="DUF1501 DOMAIN-CONTAINING PROTEIN"/>
    <property type="match status" value="1"/>
</dbReference>
<sequence length="526" mass="57192">MQRRKFLQNVMPAAALFPGLLNGFSVQAFGSSAFLRGLDGAADNDHVLVLVQLNGGNDGLNTLIPLETYGDYYGLRSNIAIPEGKVLKLNKFDKAGLHPAFTGMQQLYNEEKLAVMQAVGYPSPNGSHFRSMDIWLTGADSNQYLNTGWAGRFLGETFTNFPNGYPNEVMPDPLAIQIGSVLSPVFMAPGGLTAMAVPSDTDFYNLINGITEAVPNTPMGTELTYLRTVARQTNKYADVIVAAAKKITRQGPYPANNSLAAQLKTVARLIAGGLKTRVYMVSMGGFDTHGGQVEAGNTVSGSHANLLKQLSDAITAFMGDIKQLGVSQKVMGMTFSEFGRRIRSNGSAGTDHGTAQPVFVFGDYAKQGVLGQNPDLSASIDVGGNVAMQYDFRSVYSTILRDWFCVAPNDVQTMLLKNYQYLPFIKTTACNNTIDDLNNIGDKLIMNYPNPFDQYTKITFKTGGGHTLVQVFDTTGRLIMVPVDEDYLAGTYTITVNTSGMSSGIYYARFQNQSVQQVRTMLKVKQ</sequence>
<protein>
    <submittedName>
        <fullName evidence="3">DUF1501 domain-containing protein</fullName>
    </submittedName>
</protein>
<dbReference type="Pfam" id="PF07394">
    <property type="entry name" value="DUF1501"/>
    <property type="match status" value="1"/>
</dbReference>
<keyword evidence="4" id="KW-1185">Reference proteome</keyword>
<comment type="caution">
    <text evidence="3">The sequence shown here is derived from an EMBL/GenBank/DDBJ whole genome shotgun (WGS) entry which is preliminary data.</text>
</comment>
<reference evidence="3 4" key="1">
    <citation type="submission" date="2018-08" db="EMBL/GenBank/DDBJ databases">
        <title>Chitinophagaceae sp. K23C18032701, a novel bacterium isolated from forest soil.</title>
        <authorList>
            <person name="Wang C."/>
        </authorList>
    </citation>
    <scope>NUCLEOTIDE SEQUENCE [LARGE SCALE GENOMIC DNA]</scope>
    <source>
        <strain evidence="3 4">K23C18032701</strain>
    </source>
</reference>
<proteinExistence type="predicted"/>
<accession>A0A3E1NPF2</accession>
<organism evidence="3 4">
    <name type="scientific">Deminuibacter soli</name>
    <dbReference type="NCBI Taxonomy" id="2291815"/>
    <lineage>
        <taxon>Bacteria</taxon>
        <taxon>Pseudomonadati</taxon>
        <taxon>Bacteroidota</taxon>
        <taxon>Chitinophagia</taxon>
        <taxon>Chitinophagales</taxon>
        <taxon>Chitinophagaceae</taxon>
        <taxon>Deminuibacter</taxon>
    </lineage>
</organism>
<evidence type="ECO:0000313" key="4">
    <source>
        <dbReference type="Proteomes" id="UP000261284"/>
    </source>
</evidence>
<dbReference type="InterPro" id="IPR026444">
    <property type="entry name" value="Secre_tail"/>
</dbReference>
<dbReference type="Pfam" id="PF18962">
    <property type="entry name" value="Por_Secre_tail"/>
    <property type="match status" value="1"/>
</dbReference>
<feature type="signal peptide" evidence="1">
    <location>
        <begin position="1"/>
        <end position="28"/>
    </location>
</feature>
<dbReference type="PANTHER" id="PTHR43737">
    <property type="entry name" value="BLL7424 PROTEIN"/>
    <property type="match status" value="1"/>
</dbReference>
<keyword evidence="1" id="KW-0732">Signal</keyword>
<feature type="domain" description="Secretion system C-terminal sorting" evidence="2">
    <location>
        <begin position="448"/>
        <end position="518"/>
    </location>
</feature>
<dbReference type="OrthoDB" id="9779968at2"/>